<name>A0AAQ0RRB0_9BACE</name>
<dbReference type="EMBL" id="QRWT01000026">
    <property type="protein sequence ID" value="RGT48550.1"/>
    <property type="molecule type" value="Genomic_DNA"/>
</dbReference>
<evidence type="ECO:0000313" key="2">
    <source>
        <dbReference type="Proteomes" id="UP000284772"/>
    </source>
</evidence>
<proteinExistence type="predicted"/>
<comment type="caution">
    <text evidence="1">The sequence shown here is derived from an EMBL/GenBank/DDBJ whole genome shotgun (WGS) entry which is preliminary data.</text>
</comment>
<reference evidence="1 2" key="1">
    <citation type="submission" date="2018-08" db="EMBL/GenBank/DDBJ databases">
        <title>A genome reference for cultivated species of the human gut microbiota.</title>
        <authorList>
            <person name="Zou Y."/>
            <person name="Xue W."/>
            <person name="Luo G."/>
        </authorList>
    </citation>
    <scope>NUCLEOTIDE SEQUENCE [LARGE SCALE GENOMIC DNA]</scope>
    <source>
        <strain evidence="1 2">AF19-10AC</strain>
    </source>
</reference>
<sequence length="90" mass="10124">MHILSYWGTWVIVGGCRYYVCSSSLNFFNDSCTSRSAETGGTKHYYCFYGLAAAFLITLFDESKHTVKLLAFFVAFGTFIRAAKFTNDSV</sequence>
<dbReference type="AlphaFoldDB" id="A0AAQ0RRB0"/>
<evidence type="ECO:0000313" key="1">
    <source>
        <dbReference type="EMBL" id="RGT48550.1"/>
    </source>
</evidence>
<accession>A0AAQ0RRB0</accession>
<gene>
    <name evidence="1" type="ORF">DWX27_18195</name>
</gene>
<protein>
    <submittedName>
        <fullName evidence="1">Uncharacterized protein</fullName>
    </submittedName>
</protein>
<dbReference type="Proteomes" id="UP000284772">
    <property type="component" value="Unassembled WGS sequence"/>
</dbReference>
<organism evidence="1 2">
    <name type="scientific">Bacteroides intestinalis</name>
    <dbReference type="NCBI Taxonomy" id="329854"/>
    <lineage>
        <taxon>Bacteria</taxon>
        <taxon>Pseudomonadati</taxon>
        <taxon>Bacteroidota</taxon>
        <taxon>Bacteroidia</taxon>
        <taxon>Bacteroidales</taxon>
        <taxon>Bacteroidaceae</taxon>
        <taxon>Bacteroides</taxon>
    </lineage>
</organism>